<dbReference type="PANTHER" id="PTHR21039">
    <property type="entry name" value="HISTIDINOL PHOSPHATASE-RELATED"/>
    <property type="match status" value="1"/>
</dbReference>
<evidence type="ECO:0000256" key="5">
    <source>
        <dbReference type="ARBA" id="ARBA00022801"/>
    </source>
</evidence>
<dbReference type="SUPFAM" id="SSF89550">
    <property type="entry name" value="PHP domain-like"/>
    <property type="match status" value="1"/>
</dbReference>
<keyword evidence="11" id="KW-1185">Reference proteome</keyword>
<name>A0A939BES3_9FIRM</name>
<reference evidence="10" key="2">
    <citation type="journal article" date="2021" name="Sci. Rep.">
        <title>The distribution of antibiotic resistance genes in chicken gut microbiota commensals.</title>
        <authorList>
            <person name="Juricova H."/>
            <person name="Matiasovicova J."/>
            <person name="Kubasova T."/>
            <person name="Cejkova D."/>
            <person name="Rychlik I."/>
        </authorList>
    </citation>
    <scope>NUCLEOTIDE SEQUENCE</scope>
    <source>
        <strain evidence="10">An559</strain>
    </source>
</reference>
<comment type="pathway">
    <text evidence="1 8">Amino-acid biosynthesis; L-histidine biosynthesis; L-histidine from 5-phospho-alpha-D-ribose 1-diphosphate: step 8/9.</text>
</comment>
<evidence type="ECO:0000259" key="9">
    <source>
        <dbReference type="Pfam" id="PF02811"/>
    </source>
</evidence>
<dbReference type="PANTHER" id="PTHR21039:SF0">
    <property type="entry name" value="HISTIDINOL-PHOSPHATASE"/>
    <property type="match status" value="1"/>
</dbReference>
<accession>A0A939BES3</accession>
<dbReference type="GO" id="GO:0000105">
    <property type="term" value="P:L-histidine biosynthetic process"/>
    <property type="evidence" value="ECO:0007669"/>
    <property type="project" value="UniProtKB-UniRule"/>
</dbReference>
<protein>
    <recommendedName>
        <fullName evidence="3 8">Histidinol-phosphatase</fullName>
        <shortName evidence="8">HolPase</shortName>
        <ecNumber evidence="3 8">3.1.3.15</ecNumber>
    </recommendedName>
</protein>
<evidence type="ECO:0000313" key="10">
    <source>
        <dbReference type="EMBL" id="MBM6921206.1"/>
    </source>
</evidence>
<comment type="similarity">
    <text evidence="2 8">Belongs to the PHP hydrolase family. HisK subfamily.</text>
</comment>
<dbReference type="Proteomes" id="UP000774750">
    <property type="component" value="Unassembled WGS sequence"/>
</dbReference>
<gene>
    <name evidence="10" type="ORF">H6A12_08575</name>
</gene>
<reference evidence="10" key="1">
    <citation type="submission" date="2020-08" db="EMBL/GenBank/DDBJ databases">
        <authorList>
            <person name="Cejkova D."/>
            <person name="Kubasova T."/>
            <person name="Jahodarova E."/>
            <person name="Rychlik I."/>
        </authorList>
    </citation>
    <scope>NUCLEOTIDE SEQUENCE</scope>
    <source>
        <strain evidence="10">An559</strain>
    </source>
</reference>
<comment type="catalytic activity">
    <reaction evidence="7 8">
        <text>L-histidinol phosphate + H2O = L-histidinol + phosphate</text>
        <dbReference type="Rhea" id="RHEA:14465"/>
        <dbReference type="ChEBI" id="CHEBI:15377"/>
        <dbReference type="ChEBI" id="CHEBI:43474"/>
        <dbReference type="ChEBI" id="CHEBI:57699"/>
        <dbReference type="ChEBI" id="CHEBI:57980"/>
        <dbReference type="EC" id="3.1.3.15"/>
    </reaction>
</comment>
<evidence type="ECO:0000256" key="8">
    <source>
        <dbReference type="RuleBase" id="RU366003"/>
    </source>
</evidence>
<dbReference type="RefSeq" id="WP_204446886.1">
    <property type="nucleotide sequence ID" value="NZ_JACJKY010000012.1"/>
</dbReference>
<dbReference type="EMBL" id="JACJKY010000012">
    <property type="protein sequence ID" value="MBM6921206.1"/>
    <property type="molecule type" value="Genomic_DNA"/>
</dbReference>
<evidence type="ECO:0000256" key="1">
    <source>
        <dbReference type="ARBA" id="ARBA00004970"/>
    </source>
</evidence>
<dbReference type="GO" id="GO:0004401">
    <property type="term" value="F:histidinol-phosphatase activity"/>
    <property type="evidence" value="ECO:0007669"/>
    <property type="project" value="UniProtKB-UniRule"/>
</dbReference>
<proteinExistence type="inferred from homology"/>
<dbReference type="InterPro" id="IPR016195">
    <property type="entry name" value="Pol/histidinol_Pase-like"/>
</dbReference>
<dbReference type="InterPro" id="IPR004013">
    <property type="entry name" value="PHP_dom"/>
</dbReference>
<sequence length="257" mass="29598">MTDAHIHIERGPYTKEWIDQFVTQAVRTGLDEIYLLEHSHRFVEFAPMYDAVRAYSDYQNDWYQSRVNGSIADYLVLIEKMRGESFPVTIKWGLEVCYFPEHEALIGKMLHAFPFDFAVGSIHWVDGFGFDHKASLWEGIDVDALYRRYYELMLSLVRSGLFSGVAHPDSIKCFGHRPAFDLTSVYRLLADELNAHHMYAEQSGGLRLNYGFSELGMNETMLRIFKEKHVAIRFASDAHKPEDVGANIFDLQAITQA</sequence>
<dbReference type="GO" id="GO:0005737">
    <property type="term" value="C:cytoplasm"/>
    <property type="evidence" value="ECO:0007669"/>
    <property type="project" value="TreeGrafter"/>
</dbReference>
<organism evidence="10 11">
    <name type="scientific">Merdimmobilis hominis</name>
    <dbReference type="NCBI Taxonomy" id="2897707"/>
    <lineage>
        <taxon>Bacteria</taxon>
        <taxon>Bacillati</taxon>
        <taxon>Bacillota</taxon>
        <taxon>Clostridia</taxon>
        <taxon>Eubacteriales</taxon>
        <taxon>Oscillospiraceae</taxon>
        <taxon>Merdimmobilis</taxon>
    </lineage>
</organism>
<feature type="domain" description="PHP" evidence="9">
    <location>
        <begin position="3"/>
        <end position="189"/>
    </location>
</feature>
<comment type="caution">
    <text evidence="10">The sequence shown here is derived from an EMBL/GenBank/DDBJ whole genome shotgun (WGS) entry which is preliminary data.</text>
</comment>
<keyword evidence="5 8" id="KW-0378">Hydrolase</keyword>
<evidence type="ECO:0000256" key="6">
    <source>
        <dbReference type="ARBA" id="ARBA00023102"/>
    </source>
</evidence>
<dbReference type="AlphaFoldDB" id="A0A939BES3"/>
<dbReference type="InterPro" id="IPR010140">
    <property type="entry name" value="Histidinol_P_phosphatase_HisJ"/>
</dbReference>
<dbReference type="Gene3D" id="3.20.20.140">
    <property type="entry name" value="Metal-dependent hydrolases"/>
    <property type="match status" value="1"/>
</dbReference>
<dbReference type="EC" id="3.1.3.15" evidence="3 8"/>
<keyword evidence="6 8" id="KW-0368">Histidine biosynthesis</keyword>
<evidence type="ECO:0000256" key="2">
    <source>
        <dbReference type="ARBA" id="ARBA00009152"/>
    </source>
</evidence>
<keyword evidence="4 8" id="KW-0028">Amino-acid biosynthesis</keyword>
<evidence type="ECO:0000256" key="7">
    <source>
        <dbReference type="ARBA" id="ARBA00049158"/>
    </source>
</evidence>
<evidence type="ECO:0000256" key="3">
    <source>
        <dbReference type="ARBA" id="ARBA00013085"/>
    </source>
</evidence>
<evidence type="ECO:0000313" key="11">
    <source>
        <dbReference type="Proteomes" id="UP000774750"/>
    </source>
</evidence>
<evidence type="ECO:0000256" key="4">
    <source>
        <dbReference type="ARBA" id="ARBA00022605"/>
    </source>
</evidence>
<dbReference type="Pfam" id="PF02811">
    <property type="entry name" value="PHP"/>
    <property type="match status" value="1"/>
</dbReference>